<name>A0A5N8XBI4_9ACTN</name>
<dbReference type="RefSeq" id="WP_152769964.1">
    <property type="nucleotide sequence ID" value="NZ_VJZC01000017.1"/>
</dbReference>
<reference evidence="4 5" key="1">
    <citation type="submission" date="2019-07" db="EMBL/GenBank/DDBJ databases">
        <title>New species of Amycolatopsis and Streptomyces.</title>
        <authorList>
            <person name="Duangmal K."/>
            <person name="Teo W.F.A."/>
            <person name="Lipun K."/>
        </authorList>
    </citation>
    <scope>NUCLEOTIDE SEQUENCE [LARGE SCALE GENOMIC DNA]</scope>
    <source>
        <strain evidence="4 5">NBRC 106415</strain>
    </source>
</reference>
<feature type="domain" description="Ketoreductase" evidence="3">
    <location>
        <begin position="14"/>
        <end position="204"/>
    </location>
</feature>
<dbReference type="EMBL" id="VJZC01000017">
    <property type="protein sequence ID" value="MPY56496.1"/>
    <property type="molecule type" value="Genomic_DNA"/>
</dbReference>
<dbReference type="PRINTS" id="PR00081">
    <property type="entry name" value="GDHRDH"/>
</dbReference>
<dbReference type="PROSITE" id="PS00061">
    <property type="entry name" value="ADH_SHORT"/>
    <property type="match status" value="1"/>
</dbReference>
<organism evidence="4 5">
    <name type="scientific">Streptomyces spongiae</name>
    <dbReference type="NCBI Taxonomy" id="565072"/>
    <lineage>
        <taxon>Bacteria</taxon>
        <taxon>Bacillati</taxon>
        <taxon>Actinomycetota</taxon>
        <taxon>Actinomycetes</taxon>
        <taxon>Kitasatosporales</taxon>
        <taxon>Streptomycetaceae</taxon>
        <taxon>Streptomyces</taxon>
    </lineage>
</organism>
<evidence type="ECO:0000313" key="4">
    <source>
        <dbReference type="EMBL" id="MPY56496.1"/>
    </source>
</evidence>
<dbReference type="InterPro" id="IPR036291">
    <property type="entry name" value="NAD(P)-bd_dom_sf"/>
</dbReference>
<dbReference type="InterPro" id="IPR057326">
    <property type="entry name" value="KR_dom"/>
</dbReference>
<dbReference type="InterPro" id="IPR020904">
    <property type="entry name" value="Sc_DH/Rdtase_CS"/>
</dbReference>
<dbReference type="SMART" id="SM00822">
    <property type="entry name" value="PKS_KR"/>
    <property type="match status" value="1"/>
</dbReference>
<dbReference type="PANTHER" id="PTHR43658:SF8">
    <property type="entry name" value="17-BETA-HYDROXYSTEROID DEHYDROGENASE 14-RELATED"/>
    <property type="match status" value="1"/>
</dbReference>
<sequence>MDIRARTAAGRPRLSAVVTGGASGLGLATASRLVGAGVPTVLLDLPTSDGAAAAKELGEPARFAPADVTDPAAVEAALDLAEETGPLRILVHCAGRGGAMRVVERDGSPGSLELYESVVRTNLTGTFNMLRLAAARMARAEPVDGERGVCVLTASVAAWEGQIGQLPYASAKAGVVGLTVVAARDLAGKLIRVCTIAPGLFDTPLLARLPQQVRDSLATMAPHPRRLGIPDEYARLALHIIDNPMLNGETIRLDGAIRMQPR</sequence>
<dbReference type="Gene3D" id="3.40.50.720">
    <property type="entry name" value="NAD(P)-binding Rossmann-like Domain"/>
    <property type="match status" value="1"/>
</dbReference>
<comment type="similarity">
    <text evidence="1">Belongs to the short-chain dehydrogenases/reductases (SDR) family.</text>
</comment>
<dbReference type="InterPro" id="IPR002347">
    <property type="entry name" value="SDR_fam"/>
</dbReference>
<evidence type="ECO:0000313" key="5">
    <source>
        <dbReference type="Proteomes" id="UP000400924"/>
    </source>
</evidence>
<comment type="caution">
    <text evidence="4">The sequence shown here is derived from an EMBL/GenBank/DDBJ whole genome shotgun (WGS) entry which is preliminary data.</text>
</comment>
<dbReference type="Pfam" id="PF00106">
    <property type="entry name" value="adh_short"/>
    <property type="match status" value="1"/>
</dbReference>
<dbReference type="OrthoDB" id="9795647at2"/>
<keyword evidence="5" id="KW-1185">Reference proteome</keyword>
<dbReference type="PANTHER" id="PTHR43658">
    <property type="entry name" value="SHORT-CHAIN DEHYDROGENASE/REDUCTASE"/>
    <property type="match status" value="1"/>
</dbReference>
<evidence type="ECO:0000256" key="2">
    <source>
        <dbReference type="ARBA" id="ARBA00023002"/>
    </source>
</evidence>
<dbReference type="SUPFAM" id="SSF51735">
    <property type="entry name" value="NAD(P)-binding Rossmann-fold domains"/>
    <property type="match status" value="1"/>
</dbReference>
<accession>A0A5N8XBI4</accession>
<dbReference type="GO" id="GO:0016491">
    <property type="term" value="F:oxidoreductase activity"/>
    <property type="evidence" value="ECO:0007669"/>
    <property type="project" value="UniProtKB-KW"/>
</dbReference>
<keyword evidence="2" id="KW-0560">Oxidoreductase</keyword>
<gene>
    <name evidence="4" type="ORF">FNH08_04705</name>
</gene>
<dbReference type="Proteomes" id="UP000400924">
    <property type="component" value="Unassembled WGS sequence"/>
</dbReference>
<proteinExistence type="inferred from homology"/>
<evidence type="ECO:0000256" key="1">
    <source>
        <dbReference type="ARBA" id="ARBA00006484"/>
    </source>
</evidence>
<evidence type="ECO:0000259" key="3">
    <source>
        <dbReference type="SMART" id="SM00822"/>
    </source>
</evidence>
<dbReference type="AlphaFoldDB" id="A0A5N8XBI4"/>
<protein>
    <submittedName>
        <fullName evidence="4">SDR family NAD(P)-dependent oxidoreductase</fullName>
    </submittedName>
</protein>